<dbReference type="EMBL" id="AP018248">
    <property type="protein sequence ID" value="BAY98534.1"/>
    <property type="molecule type" value="Genomic_DNA"/>
</dbReference>
<dbReference type="AlphaFoldDB" id="A0A1Z4MYH7"/>
<name>A0A1Z4MYH7_9CYAN</name>
<sequence>MKQAVLDSYSHQVSAQIRMEIYISHAHFQVSTSQSAIEPQLSDSKHKYIIILINKIASNLLPDRLTLIASVKSM</sequence>
<dbReference type="Proteomes" id="UP000218785">
    <property type="component" value="Chromosome"/>
</dbReference>
<organism evidence="1 2">
    <name type="scientific">Tolypothrix tenuis PCC 7101</name>
    <dbReference type="NCBI Taxonomy" id="231146"/>
    <lineage>
        <taxon>Bacteria</taxon>
        <taxon>Bacillati</taxon>
        <taxon>Cyanobacteriota</taxon>
        <taxon>Cyanophyceae</taxon>
        <taxon>Nostocales</taxon>
        <taxon>Tolypothrichaceae</taxon>
        <taxon>Tolypothrix</taxon>
    </lineage>
</organism>
<proteinExistence type="predicted"/>
<gene>
    <name evidence="1" type="ORF">NIES37_24840</name>
</gene>
<accession>A0A1Z4MYH7</accession>
<reference evidence="1 2" key="1">
    <citation type="submission" date="2017-06" db="EMBL/GenBank/DDBJ databases">
        <title>Genome sequencing of cyanobaciteial culture collection at National Institute for Environmental Studies (NIES).</title>
        <authorList>
            <person name="Hirose Y."/>
            <person name="Shimura Y."/>
            <person name="Fujisawa T."/>
            <person name="Nakamura Y."/>
            <person name="Kawachi M."/>
        </authorList>
    </citation>
    <scope>NUCLEOTIDE SEQUENCE [LARGE SCALE GENOMIC DNA]</scope>
    <source>
        <strain evidence="1 2">NIES-37</strain>
    </source>
</reference>
<evidence type="ECO:0000313" key="1">
    <source>
        <dbReference type="EMBL" id="BAY98534.1"/>
    </source>
</evidence>
<protein>
    <submittedName>
        <fullName evidence="1">Uncharacterized protein</fullName>
    </submittedName>
</protein>
<keyword evidence="2" id="KW-1185">Reference proteome</keyword>
<evidence type="ECO:0000313" key="2">
    <source>
        <dbReference type="Proteomes" id="UP000218785"/>
    </source>
</evidence>
<dbReference type="KEGG" id="ttq:NIES37_24840"/>